<sequence length="347" mass="38886">MSPTKKSAYCAGCYRRLTKQQPDFCASCQRELFGGAAVSAVLAFSPPKQATPKEALRYRELTRQMSMSGVQEKFSVRLAAGTAALELTNAGGQYILKPIPSINVHPEAVPANEHLTMQLARQVFRLPTAACAVLRFATGQPAYLTRRFDVQPDGRRLLQEDFAQLAGRTQQQHGPNYKYDYSYEEMGQVIRQALPATYLPELTAFFQLLLFNYLVGNGDAHLKNFSLHRTPHDEAYHFTPAYDLLSTKLHFPDESDTAVPLCPDPTNDPPAFDALGFYSHDNFLELGRRLGLPLSRVRRLLADIVQHEAKIQALIDRSFLPPDLQARYATVVAERRQRLRYSLAAAG</sequence>
<dbReference type="PANTHER" id="PTHR37419">
    <property type="entry name" value="SERINE/THREONINE-PROTEIN KINASE TOXIN HIPA"/>
    <property type="match status" value="1"/>
</dbReference>
<evidence type="ECO:0000256" key="1">
    <source>
        <dbReference type="ARBA" id="ARBA00010164"/>
    </source>
</evidence>
<dbReference type="PANTHER" id="PTHR37419:SF1">
    <property type="entry name" value="SERINE_THREONINE-PROTEIN KINASE TOXIN HIPA"/>
    <property type="match status" value="1"/>
</dbReference>
<accession>A0A4Z0PMT7</accession>
<evidence type="ECO:0000256" key="3">
    <source>
        <dbReference type="ARBA" id="ARBA00022777"/>
    </source>
</evidence>
<evidence type="ECO:0000313" key="5">
    <source>
        <dbReference type="EMBL" id="TGE17209.1"/>
    </source>
</evidence>
<dbReference type="InterPro" id="IPR012893">
    <property type="entry name" value="HipA-like_C"/>
</dbReference>
<gene>
    <name evidence="5" type="ORF">E5J99_08035</name>
</gene>
<dbReference type="GO" id="GO:0005829">
    <property type="term" value="C:cytosol"/>
    <property type="evidence" value="ECO:0007669"/>
    <property type="project" value="TreeGrafter"/>
</dbReference>
<dbReference type="Proteomes" id="UP000297739">
    <property type="component" value="Unassembled WGS sequence"/>
</dbReference>
<dbReference type="GO" id="GO:0004674">
    <property type="term" value="F:protein serine/threonine kinase activity"/>
    <property type="evidence" value="ECO:0007669"/>
    <property type="project" value="TreeGrafter"/>
</dbReference>
<organism evidence="5 6">
    <name type="scientific">Hymenobacter elongatus</name>
    <dbReference type="NCBI Taxonomy" id="877208"/>
    <lineage>
        <taxon>Bacteria</taxon>
        <taxon>Pseudomonadati</taxon>
        <taxon>Bacteroidota</taxon>
        <taxon>Cytophagia</taxon>
        <taxon>Cytophagales</taxon>
        <taxon>Hymenobacteraceae</taxon>
        <taxon>Hymenobacter</taxon>
    </lineage>
</organism>
<dbReference type="RefSeq" id="WP_135497201.1">
    <property type="nucleotide sequence ID" value="NZ_SRLD01000012.1"/>
</dbReference>
<name>A0A4Z0PMT7_9BACT</name>
<evidence type="ECO:0000313" key="6">
    <source>
        <dbReference type="Proteomes" id="UP000297739"/>
    </source>
</evidence>
<protein>
    <submittedName>
        <fullName evidence="5">Type II toxin-antitoxin system HipA family toxin</fullName>
    </submittedName>
</protein>
<keyword evidence="6" id="KW-1185">Reference proteome</keyword>
<evidence type="ECO:0000256" key="2">
    <source>
        <dbReference type="ARBA" id="ARBA00022679"/>
    </source>
</evidence>
<keyword evidence="2" id="KW-0808">Transferase</keyword>
<dbReference type="InterPro" id="IPR052028">
    <property type="entry name" value="HipA_Ser/Thr_kinase"/>
</dbReference>
<dbReference type="AlphaFoldDB" id="A0A4Z0PMT7"/>
<keyword evidence="3" id="KW-0418">Kinase</keyword>
<reference evidence="5 6" key="1">
    <citation type="submission" date="2019-04" db="EMBL/GenBank/DDBJ databases">
        <authorList>
            <person name="Feng G."/>
            <person name="Zhang J."/>
            <person name="Zhu H."/>
        </authorList>
    </citation>
    <scope>NUCLEOTIDE SEQUENCE [LARGE SCALE GENOMIC DNA]</scope>
    <source>
        <strain evidence="5 6">JCM 17223</strain>
    </source>
</reference>
<comment type="caution">
    <text evidence="5">The sequence shown here is derived from an EMBL/GenBank/DDBJ whole genome shotgun (WGS) entry which is preliminary data.</text>
</comment>
<proteinExistence type="inferred from homology"/>
<dbReference type="Pfam" id="PF07804">
    <property type="entry name" value="HipA_C"/>
    <property type="match status" value="1"/>
</dbReference>
<feature type="domain" description="HipA-like C-terminal" evidence="4">
    <location>
        <begin position="65"/>
        <end position="306"/>
    </location>
</feature>
<comment type="similarity">
    <text evidence="1">Belongs to the HipA Ser/Thr kinase family.</text>
</comment>
<evidence type="ECO:0000259" key="4">
    <source>
        <dbReference type="Pfam" id="PF07804"/>
    </source>
</evidence>
<dbReference type="OrthoDB" id="9805913at2"/>
<dbReference type="EMBL" id="SRLD01000012">
    <property type="protein sequence ID" value="TGE17209.1"/>
    <property type="molecule type" value="Genomic_DNA"/>
</dbReference>
<dbReference type="Gene3D" id="1.10.1070.20">
    <property type="match status" value="1"/>
</dbReference>